<keyword evidence="4" id="KW-0378">Hydrolase</keyword>
<dbReference type="EMBL" id="AP017312">
    <property type="protein sequence ID" value="BAU27530.1"/>
    <property type="molecule type" value="Genomic_DNA"/>
</dbReference>
<gene>
    <name evidence="8" type="ORF">CB4_01704</name>
</gene>
<feature type="domain" description="Endoribonuclease YicC-like C-terminal" evidence="7">
    <location>
        <begin position="174"/>
        <end position="292"/>
    </location>
</feature>
<keyword evidence="3" id="KW-0255">Endonuclease</keyword>
<feature type="domain" description="Endoribonuclease YicC-like N-terminal" evidence="6">
    <location>
        <begin position="2"/>
        <end position="155"/>
    </location>
</feature>
<reference evidence="8 9" key="1">
    <citation type="submission" date="2015-12" db="EMBL/GenBank/DDBJ databases">
        <title>Genome sequence of Aneurinibacillus soli.</title>
        <authorList>
            <person name="Lee J.S."/>
            <person name="Lee K.C."/>
            <person name="Kim K.K."/>
            <person name="Lee B.W."/>
        </authorList>
    </citation>
    <scope>NUCLEOTIDE SEQUENCE [LARGE SCALE GENOMIC DNA]</scope>
    <source>
        <strain evidence="8 9">CB4</strain>
    </source>
</reference>
<keyword evidence="9" id="KW-1185">Reference proteome</keyword>
<sequence length="292" mass="32764">MVYSMTGYGRGEARTEANSVTVEMRSVNHRFSEVAIRMPREVTALEDAVRRAVLTRVKRGRIDVFITLVADETPSSLQINWELARQYKEAAEQMAAQLGAAGELTVKDLLLLPDVVHVGEERSDVETYREPLLAAVQEAVDALMDMRGREGAALREDVLARIAAMEHITAELAALAPAVAGTYRERIFARIEEYIQGRGEIDESRLLHEVALFAERADIAEEITRLASHFAQFRSIMDEPDAIGRKLDFLVQECHREINTMGAKANHLEISQKVVILKAELEKVKEQVQNIE</sequence>
<dbReference type="KEGG" id="asoc:CB4_01704"/>
<evidence type="ECO:0000313" key="9">
    <source>
        <dbReference type="Proteomes" id="UP000217696"/>
    </source>
</evidence>
<proteinExistence type="inferred from homology"/>
<evidence type="ECO:0000259" key="6">
    <source>
        <dbReference type="Pfam" id="PF03755"/>
    </source>
</evidence>
<evidence type="ECO:0000256" key="2">
    <source>
        <dbReference type="ARBA" id="ARBA00022722"/>
    </source>
</evidence>
<dbReference type="AlphaFoldDB" id="A0A0U5AUV4"/>
<dbReference type="InterPro" id="IPR013527">
    <property type="entry name" value="YicC-like_N"/>
</dbReference>
<accession>A0A0U5AUV4</accession>
<dbReference type="Pfam" id="PF08340">
    <property type="entry name" value="YicC-like_C"/>
    <property type="match status" value="1"/>
</dbReference>
<dbReference type="GO" id="GO:0016787">
    <property type="term" value="F:hydrolase activity"/>
    <property type="evidence" value="ECO:0007669"/>
    <property type="project" value="UniProtKB-KW"/>
</dbReference>
<dbReference type="NCBIfam" id="TIGR00255">
    <property type="entry name" value="YicC/YloC family endoribonuclease"/>
    <property type="match status" value="1"/>
</dbReference>
<dbReference type="PANTHER" id="PTHR30636">
    <property type="entry name" value="UPF0701 PROTEIN YICC"/>
    <property type="match status" value="1"/>
</dbReference>
<dbReference type="InterPro" id="IPR013551">
    <property type="entry name" value="YicC-like_C"/>
</dbReference>
<evidence type="ECO:0000256" key="5">
    <source>
        <dbReference type="ARBA" id="ARBA00035648"/>
    </source>
</evidence>
<dbReference type="OrthoDB" id="9771229at2"/>
<comment type="cofactor">
    <cofactor evidence="1">
        <name>a divalent metal cation</name>
        <dbReference type="ChEBI" id="CHEBI:60240"/>
    </cofactor>
</comment>
<protein>
    <submittedName>
        <fullName evidence="8">Uncharacterized protein</fullName>
    </submittedName>
</protein>
<dbReference type="RefSeq" id="WP_096464942.1">
    <property type="nucleotide sequence ID" value="NZ_AP017312.1"/>
</dbReference>
<dbReference type="InterPro" id="IPR005229">
    <property type="entry name" value="YicC/YloC-like"/>
</dbReference>
<name>A0A0U5AUV4_9BACL</name>
<comment type="similarity">
    <text evidence="5">Belongs to the YicC/YloC family.</text>
</comment>
<evidence type="ECO:0000256" key="3">
    <source>
        <dbReference type="ARBA" id="ARBA00022759"/>
    </source>
</evidence>
<keyword evidence="2" id="KW-0540">Nuclease</keyword>
<organism evidence="8 9">
    <name type="scientific">Aneurinibacillus soli</name>
    <dbReference type="NCBI Taxonomy" id="1500254"/>
    <lineage>
        <taxon>Bacteria</taxon>
        <taxon>Bacillati</taxon>
        <taxon>Bacillota</taxon>
        <taxon>Bacilli</taxon>
        <taxon>Bacillales</taxon>
        <taxon>Paenibacillaceae</taxon>
        <taxon>Aneurinibacillus group</taxon>
        <taxon>Aneurinibacillus</taxon>
    </lineage>
</organism>
<evidence type="ECO:0000313" key="8">
    <source>
        <dbReference type="EMBL" id="BAU27530.1"/>
    </source>
</evidence>
<dbReference type="PANTHER" id="PTHR30636:SF3">
    <property type="entry name" value="UPF0701 PROTEIN YICC"/>
    <property type="match status" value="1"/>
</dbReference>
<dbReference type="Pfam" id="PF03755">
    <property type="entry name" value="YicC-like_N"/>
    <property type="match status" value="1"/>
</dbReference>
<evidence type="ECO:0000256" key="4">
    <source>
        <dbReference type="ARBA" id="ARBA00022801"/>
    </source>
</evidence>
<dbReference type="GO" id="GO:0004521">
    <property type="term" value="F:RNA endonuclease activity"/>
    <property type="evidence" value="ECO:0007669"/>
    <property type="project" value="InterPro"/>
</dbReference>
<dbReference type="Proteomes" id="UP000217696">
    <property type="component" value="Chromosome"/>
</dbReference>
<evidence type="ECO:0000256" key="1">
    <source>
        <dbReference type="ARBA" id="ARBA00001968"/>
    </source>
</evidence>
<evidence type="ECO:0000259" key="7">
    <source>
        <dbReference type="Pfam" id="PF08340"/>
    </source>
</evidence>